<dbReference type="HOGENOM" id="CLU_1825919_0_0_1"/>
<accession>B6HPW7</accession>
<gene>
    <name evidence="2" type="ORF">Pc22g11090</name>
    <name evidence="2" type="ORF">PCH_Pc22g11090</name>
</gene>
<evidence type="ECO:0000313" key="3">
    <source>
        <dbReference type="Proteomes" id="UP000000724"/>
    </source>
</evidence>
<evidence type="ECO:0000313" key="2">
    <source>
        <dbReference type="EMBL" id="CAP98397.1"/>
    </source>
</evidence>
<reference evidence="2 3" key="1">
    <citation type="journal article" date="2008" name="Nat. Biotechnol.">
        <title>Genome sequencing and analysis of the filamentous fungus Penicillium chrysogenum.</title>
        <authorList>
            <person name="van den Berg M.A."/>
            <person name="Albang R."/>
            <person name="Albermann K."/>
            <person name="Badger J.H."/>
            <person name="Daran J.-M."/>
            <person name="Driessen A.J.M."/>
            <person name="Garcia-Estrada C."/>
            <person name="Fedorova N.D."/>
            <person name="Harris D.M."/>
            <person name="Heijne W.H.M."/>
            <person name="Joardar V.S."/>
            <person name="Kiel J.A.K.W."/>
            <person name="Kovalchuk A."/>
            <person name="Martin J.F."/>
            <person name="Nierman W.C."/>
            <person name="Nijland J.G."/>
            <person name="Pronk J.T."/>
            <person name="Roubos J.A."/>
            <person name="van der Klei I.J."/>
            <person name="van Peij N.N.M.E."/>
            <person name="Veenhuis M."/>
            <person name="von Doehren H."/>
            <person name="Wagner C."/>
            <person name="Wortman J.R."/>
            <person name="Bovenberg R.A.L."/>
        </authorList>
    </citation>
    <scope>NUCLEOTIDE SEQUENCE [LARGE SCALE GENOMIC DNA]</scope>
    <source>
        <strain evidence="3">ATCC 28089 / DSM 1075 / NRRL 1951 / Wisconsin 54-1255</strain>
    </source>
</reference>
<proteinExistence type="predicted"/>
<dbReference type="AlphaFoldDB" id="B6HPW7"/>
<protein>
    <submittedName>
        <fullName evidence="2">Uncharacterized protein</fullName>
    </submittedName>
</protein>
<keyword evidence="3" id="KW-1185">Reference proteome</keyword>
<sequence>MEPGESKLCKVRKHRYYQSFAGKIAASNQKKRKEKQQERTGVRGQDSFRPAEVTHLLQGAHVEDMEDRAIRGTLSETVMTFGGGEAPFGSPDLTESGTTLWDLPDSRKRGTLCPCTFASSNKVGRRFGKKEFVHASSRANW</sequence>
<feature type="region of interest" description="Disordered" evidence="1">
    <location>
        <begin position="25"/>
        <end position="48"/>
    </location>
</feature>
<dbReference type="EMBL" id="AM920437">
    <property type="protein sequence ID" value="CAP98397.1"/>
    <property type="molecule type" value="Genomic_DNA"/>
</dbReference>
<dbReference type="Proteomes" id="UP000000724">
    <property type="component" value="Contig Pc00c22"/>
</dbReference>
<dbReference type="VEuPathDB" id="FungiDB:PCH_Pc22g11090"/>
<evidence type="ECO:0000256" key="1">
    <source>
        <dbReference type="SAM" id="MobiDB-lite"/>
    </source>
</evidence>
<organism evidence="2 3">
    <name type="scientific">Penicillium rubens (strain ATCC 28089 / DSM 1075 / NRRL 1951 / Wisconsin 54-1255)</name>
    <name type="common">Penicillium chrysogenum</name>
    <dbReference type="NCBI Taxonomy" id="500485"/>
    <lineage>
        <taxon>Eukaryota</taxon>
        <taxon>Fungi</taxon>
        <taxon>Dikarya</taxon>
        <taxon>Ascomycota</taxon>
        <taxon>Pezizomycotina</taxon>
        <taxon>Eurotiomycetes</taxon>
        <taxon>Eurotiomycetidae</taxon>
        <taxon>Eurotiales</taxon>
        <taxon>Aspergillaceae</taxon>
        <taxon>Penicillium</taxon>
        <taxon>Penicillium chrysogenum species complex</taxon>
    </lineage>
</organism>
<name>B6HPW7_PENRW</name>